<reference evidence="1 2" key="1">
    <citation type="submission" date="2023-08" db="EMBL/GenBank/DDBJ databases">
        <title>Draft genome sequence of Thermococcus waiotapuensis WT1T, a thermophilic sulphur-dependent archaeon from order Thermococcales.</title>
        <authorList>
            <person name="Manners S.H."/>
            <person name="Carere C.R."/>
            <person name="Dhami M.K."/>
            <person name="Dobson R.C.J."/>
            <person name="Stott M.B."/>
        </authorList>
    </citation>
    <scope>NUCLEOTIDE SEQUENCE [LARGE SCALE GENOMIC DNA]</scope>
    <source>
        <strain evidence="1 2">WT1</strain>
    </source>
</reference>
<dbReference type="RefSeq" id="WP_315341856.1">
    <property type="nucleotide sequence ID" value="NZ_JAVDZE010000002.1"/>
</dbReference>
<dbReference type="Proteomes" id="UP001245683">
    <property type="component" value="Unassembled WGS sequence"/>
</dbReference>
<dbReference type="EMBL" id="JAVDZE010000002">
    <property type="protein sequence ID" value="MDV3104114.1"/>
    <property type="molecule type" value="Genomic_DNA"/>
</dbReference>
<dbReference type="AlphaFoldDB" id="A0AAE4NUJ7"/>
<evidence type="ECO:0000313" key="2">
    <source>
        <dbReference type="Proteomes" id="UP001245683"/>
    </source>
</evidence>
<accession>A0AAE4NUJ7</accession>
<comment type="caution">
    <text evidence="1">The sequence shown here is derived from an EMBL/GenBank/DDBJ whole genome shotgun (WGS) entry which is preliminary data.</text>
</comment>
<gene>
    <name evidence="1" type="ORF">RBI02_06105</name>
</gene>
<protein>
    <submittedName>
        <fullName evidence="1">Uncharacterized protein</fullName>
    </submittedName>
</protein>
<evidence type="ECO:0000313" key="1">
    <source>
        <dbReference type="EMBL" id="MDV3104114.1"/>
    </source>
</evidence>
<keyword evidence="2" id="KW-1185">Reference proteome</keyword>
<name>A0AAE4NUJ7_9EURY</name>
<organism evidence="1 2">
    <name type="scientific">Thermococcus waiotapuensis</name>
    <dbReference type="NCBI Taxonomy" id="90909"/>
    <lineage>
        <taxon>Archaea</taxon>
        <taxon>Methanobacteriati</taxon>
        <taxon>Methanobacteriota</taxon>
        <taxon>Thermococci</taxon>
        <taxon>Thermococcales</taxon>
        <taxon>Thermococcaceae</taxon>
        <taxon>Thermococcus</taxon>
    </lineage>
</organism>
<proteinExistence type="predicted"/>
<sequence length="154" mass="18131">MKFEVVDKDTMNELSRELSRAGIMNRKYESVDYDIDHYLVIRDKYSELLKKSGEIDIIEDTLSNLRQLYDGLIEKVRNTMELSIEEFLGDGESERLILLTALIENKTAEERDGKIVLNKIVPLEDLTIELRFPLDEVEEWLEEIEKKVQDNYDN</sequence>